<dbReference type="GO" id="GO:0005507">
    <property type="term" value="F:copper ion binding"/>
    <property type="evidence" value="ECO:0007669"/>
    <property type="project" value="TreeGrafter"/>
</dbReference>
<dbReference type="HAMAP" id="MF_00795">
    <property type="entry name" value="CutC"/>
    <property type="match status" value="1"/>
</dbReference>
<comment type="similarity">
    <text evidence="1 2">Belongs to the CutC family.</text>
</comment>
<evidence type="ECO:0000256" key="2">
    <source>
        <dbReference type="HAMAP-Rule" id="MF_00795"/>
    </source>
</evidence>
<dbReference type="InterPro" id="IPR036822">
    <property type="entry name" value="CutC-like_dom_sf"/>
</dbReference>
<comment type="caution">
    <text evidence="2">Once thought to be involved in copper homeostasis, experiments in E.coli have shown this is not the case.</text>
</comment>
<organism evidence="3">
    <name type="scientific">Paenibacillus sp. SYP-B3998</name>
    <dbReference type="NCBI Taxonomy" id="2678564"/>
    <lineage>
        <taxon>Bacteria</taxon>
        <taxon>Bacillati</taxon>
        <taxon>Bacillota</taxon>
        <taxon>Bacilli</taxon>
        <taxon>Bacillales</taxon>
        <taxon>Paenibacillaceae</taxon>
        <taxon>Paenibacillus</taxon>
    </lineage>
</organism>
<dbReference type="EMBL" id="JAAIKC010000003">
    <property type="protein sequence ID" value="NEW06578.1"/>
    <property type="molecule type" value="Genomic_DNA"/>
</dbReference>
<proteinExistence type="inferred from homology"/>
<dbReference type="Pfam" id="PF03932">
    <property type="entry name" value="CutC"/>
    <property type="match status" value="1"/>
</dbReference>
<dbReference type="RefSeq" id="WP_163945842.1">
    <property type="nucleotide sequence ID" value="NZ_JAAIKC010000003.1"/>
</dbReference>
<gene>
    <name evidence="2" type="primary">cutC</name>
    <name evidence="3" type="ORF">GK047_11195</name>
</gene>
<dbReference type="InterPro" id="IPR005627">
    <property type="entry name" value="CutC-like"/>
</dbReference>
<sequence>MLLEVIATNVEDAIQAQIGGADRIELIAAFEEGGLTPPIAIVEAVVEAVEIPVHVMIRPHSRSFVMDDQDIRLMTEEVKRFGQTGAASFVFGALTPQMTVDTEALERLLEATSLPITFHRAFDEVRDQEEALRRLLSYKQIGSILTSGGKKNALEAVVQISKLVELSRGYDLQIMAGSGLTLEAVKMFVLETQVSQVHFGSGVRLNNRIDQSVDAAKVKLVKNELDWIDTGTTN</sequence>
<dbReference type="SUPFAM" id="SSF110395">
    <property type="entry name" value="CutC-like"/>
    <property type="match status" value="1"/>
</dbReference>
<dbReference type="GO" id="GO:0005737">
    <property type="term" value="C:cytoplasm"/>
    <property type="evidence" value="ECO:0007669"/>
    <property type="project" value="UniProtKB-SubCell"/>
</dbReference>
<evidence type="ECO:0000313" key="3">
    <source>
        <dbReference type="EMBL" id="NEW06578.1"/>
    </source>
</evidence>
<comment type="subcellular location">
    <subcellularLocation>
        <location evidence="2">Cytoplasm</location>
    </subcellularLocation>
</comment>
<dbReference type="PANTHER" id="PTHR12598">
    <property type="entry name" value="COPPER HOMEOSTASIS PROTEIN CUTC"/>
    <property type="match status" value="1"/>
</dbReference>
<dbReference type="AlphaFoldDB" id="A0A6G3ZX08"/>
<protein>
    <recommendedName>
        <fullName evidence="2">PF03932 family protein CutC</fullName>
    </recommendedName>
</protein>
<name>A0A6G3ZX08_9BACL</name>
<dbReference type="PANTHER" id="PTHR12598:SF0">
    <property type="entry name" value="COPPER HOMEOSTASIS PROTEIN CUTC HOMOLOG"/>
    <property type="match status" value="1"/>
</dbReference>
<evidence type="ECO:0000256" key="1">
    <source>
        <dbReference type="ARBA" id="ARBA00007768"/>
    </source>
</evidence>
<reference evidence="3" key="1">
    <citation type="submission" date="2020-02" db="EMBL/GenBank/DDBJ databases">
        <authorList>
            <person name="Shen X.-R."/>
            <person name="Zhang Y.-X."/>
        </authorList>
    </citation>
    <scope>NUCLEOTIDE SEQUENCE</scope>
    <source>
        <strain evidence="3">SYP-B3998</strain>
    </source>
</reference>
<keyword evidence="2" id="KW-0963">Cytoplasm</keyword>
<comment type="caution">
    <text evidence="3">The sequence shown here is derived from an EMBL/GenBank/DDBJ whole genome shotgun (WGS) entry which is preliminary data.</text>
</comment>
<dbReference type="Gene3D" id="3.20.20.380">
    <property type="entry name" value="Copper homeostasis (CutC) domain"/>
    <property type="match status" value="1"/>
</dbReference>
<accession>A0A6G3ZX08</accession>